<dbReference type="RefSeq" id="YP_009951879.1">
    <property type="nucleotide sequence ID" value="NC_051606.1"/>
</dbReference>
<dbReference type="GeneID" id="60323323"/>
<evidence type="ECO:0008006" key="3">
    <source>
        <dbReference type="Google" id="ProtNLM"/>
    </source>
</evidence>
<accession>A0A222ZNJ7</accession>
<organism evidence="1 2">
    <name type="scientific">Mycobacterium phage Amohnition</name>
    <dbReference type="NCBI Taxonomy" id="2015874"/>
    <lineage>
        <taxon>Viruses</taxon>
        <taxon>Duplodnaviria</taxon>
        <taxon>Heunggongvirae</taxon>
        <taxon>Uroviricota</taxon>
        <taxon>Caudoviricetes</taxon>
        <taxon>Weiservirinae</taxon>
        <taxon>Amginevirus</taxon>
        <taxon>Amginevirus amohnition</taxon>
    </lineage>
</organism>
<dbReference type="Proteomes" id="UP000224432">
    <property type="component" value="Segment"/>
</dbReference>
<dbReference type="EMBL" id="MF140398">
    <property type="protein sequence ID" value="ASR86296.1"/>
    <property type="molecule type" value="Genomic_DNA"/>
</dbReference>
<evidence type="ECO:0000313" key="2">
    <source>
        <dbReference type="Proteomes" id="UP000224432"/>
    </source>
</evidence>
<dbReference type="KEGG" id="vg:60323323"/>
<protein>
    <recommendedName>
        <fullName evidence="3">Head-to-tail connector protein</fullName>
    </recommendedName>
</protein>
<keyword evidence="2" id="KW-1185">Reference proteome</keyword>
<proteinExistence type="predicted"/>
<sequence length="93" mass="10004">MAYRPLDMPFSEHNKIRTSAGVQAATRKLADQLARKAGAMAGDVNGYEVTVEVGRDRVRAQIHAESGKAIRAEVKDSPLMQLSAEDGPRGGLL</sequence>
<evidence type="ECO:0000313" key="1">
    <source>
        <dbReference type="EMBL" id="ASR86296.1"/>
    </source>
</evidence>
<gene>
    <name evidence="1" type="primary">15</name>
    <name evidence="1" type="ORF">SEA_AMOHNITION_15</name>
</gene>
<reference evidence="1 2" key="1">
    <citation type="submission" date="2017-05" db="EMBL/GenBank/DDBJ databases">
        <authorList>
            <person name="Paudel S."/>
            <person name="Amoh N.Y."/>
            <person name="Buchser W.J."/>
            <person name="Forsyth M.H."/>
            <person name="Saha M.S."/>
            <person name="Stoner T.H."/>
            <person name="Garlena R.A."/>
            <person name="Russell D.A."/>
            <person name="Pope W.H."/>
            <person name="Jacobs-Sera D."/>
            <person name="Hatfull G.F."/>
        </authorList>
    </citation>
    <scope>NUCLEOTIDE SEQUENCE [LARGE SCALE GENOMIC DNA]</scope>
</reference>
<name>A0A222ZNJ7_9CAUD</name>